<name>A0ABX3IW36_9PSED</name>
<sequence>MSERIFFYCDESGAKGYADQQESFPGETGVFAGILVPEEYHADLSERFNAIALKFKPEHGKLHIADLAPEQKGALRNAIFDEIKAIELPCFWYAIHVSGFNDFYTEQNEMRRKNREAMEARRTTPARVKTGSVREELPSMHVELFSGLYAHIVAFLLERERTNVELEIRTDKVDSPLAKKFAEVAVELLRTDPQITKFTGFDTVTKKVLHRQITVSVQYPTEMEIPQIIRSLSINPVDDSSGLILAADVLANSLNHHFNSREEKELYSPLNNPVAVASHTLFKNLDTFKDWGNGDFVGDGLFRHPKYIALD</sequence>
<keyword evidence="2" id="KW-1185">Reference proteome</keyword>
<dbReference type="RefSeq" id="WP_077172091.1">
    <property type="nucleotide sequence ID" value="NZ_MTLN01000006.1"/>
</dbReference>
<evidence type="ECO:0008006" key="3">
    <source>
        <dbReference type="Google" id="ProtNLM"/>
    </source>
</evidence>
<organism evidence="1 2">
    <name type="scientific">Pseudomonas oryzihabitans</name>
    <dbReference type="NCBI Taxonomy" id="47885"/>
    <lineage>
        <taxon>Bacteria</taxon>
        <taxon>Pseudomonadati</taxon>
        <taxon>Pseudomonadota</taxon>
        <taxon>Gammaproteobacteria</taxon>
        <taxon>Pseudomonadales</taxon>
        <taxon>Pseudomonadaceae</taxon>
        <taxon>Pseudomonas</taxon>
    </lineage>
</organism>
<evidence type="ECO:0000313" key="1">
    <source>
        <dbReference type="EMBL" id="ONN71224.1"/>
    </source>
</evidence>
<comment type="caution">
    <text evidence="1">The sequence shown here is derived from an EMBL/GenBank/DDBJ whole genome shotgun (WGS) entry which is preliminary data.</text>
</comment>
<accession>A0ABX3IW36</accession>
<protein>
    <recommendedName>
        <fullName evidence="3">DUF3800 domain-containing protein</fullName>
    </recommendedName>
</protein>
<dbReference type="Proteomes" id="UP000189310">
    <property type="component" value="Unassembled WGS sequence"/>
</dbReference>
<dbReference type="EMBL" id="MTLN01000006">
    <property type="protein sequence ID" value="ONN71224.1"/>
    <property type="molecule type" value="Genomic_DNA"/>
</dbReference>
<gene>
    <name evidence="1" type="ORF">BVL52_12095</name>
</gene>
<reference evidence="1 2" key="1">
    <citation type="submission" date="2017-01" db="EMBL/GenBank/DDBJ databases">
        <title>Pseudomonas psychrotolerans genome sequencing and assembly.</title>
        <authorList>
            <person name="Vyas B."/>
            <person name="Mayilraj S."/>
        </authorList>
    </citation>
    <scope>NUCLEOTIDE SEQUENCE [LARGE SCALE GENOMIC DNA]</scope>
    <source>
        <strain evidence="1 2">SDS18</strain>
    </source>
</reference>
<evidence type="ECO:0000313" key="2">
    <source>
        <dbReference type="Proteomes" id="UP000189310"/>
    </source>
</evidence>
<proteinExistence type="predicted"/>